<evidence type="ECO:0000256" key="2">
    <source>
        <dbReference type="ARBA" id="ARBA00022771"/>
    </source>
</evidence>
<dbReference type="EMBL" id="DF977449">
    <property type="protein sequence ID" value="GAP83188.1"/>
    <property type="molecule type" value="Genomic_DNA"/>
</dbReference>
<dbReference type="Gene3D" id="4.10.1000.10">
    <property type="entry name" value="Zinc finger, CCCH-type"/>
    <property type="match status" value="1"/>
</dbReference>
<keyword evidence="1 4" id="KW-0479">Metal-binding</keyword>
<sequence>MAQHGAAGWPIGPAGSGMDGANPNGNEGGFVGHVDHNTNPYLDAPAGHEGHYEQVGYAPNTNPYGQHGHGNYAPQNQYSSMTFGVEGQSAYPHDIRSMGPAQVTAGQPHGSDYQQPNVPYAANGQNLNFRQYNPQELVGHYTEFPQTQPHSQQQQQHQQQQHQQQHQQQQHQQQHQQQQHHHVGLNDFQRNSWSEPQLQHSSPNPYTQGQQLYGNSQPLLRMATASPAQSSTPKPEQSQPSYQVDPASSYQPQTYGGAYQAPQSADVRHVYPTQSPLPAALAPAKSNVVPAASSGPSSTSHPVAWPPHGQAQRLGSAPVAPSPARNPAPRLPAADPPRASLKPSAPAANAASNDGVIAIPKAGKPDEGWKPVKGCPYLFIGAAPVRRQVVTNTPGVKPHVAGDNRNGTRLLPLLPDHLPCEVLREKVRPMVEELKIVSDSIGRAKEQIKAVPMGSEDHKRHTADLKKLEGRKASLENEKKRITGKAGVLKVEKNRPTSKTEAALYDSESLSDFSEEEDPQELIVQQIMASDTRPADPAKGVEYDVVKIMRQDASAEPGAVSQGEKEEDRSKVIGQRVADFGKYVVDLCAEAKALREKKANAPKSQSAQLQASIDQKYDLVCLALEAALEYGDEETLRNMGQHLKLMSVLTNVLARQYSNKASLANVSRAILRFMSEAATMDTEVIKRIKLNSTLDKYAPHLDDEGKQLVAQISKNAEERTAKIAAEQPAVPSQPKQKPIDSSKETQAPPTQKTAATAVKGANATSKLQAPQLASAATSDTIRKETKAYPGLVSARKVTNNADKVLARASPTKRPRDEDTDLRVAKKVAVENNGGVAGAGRTVPAVGSNSTAQPNASTNGQTRSRSSGSTVLSKSRTAAKQTVKKPQPQSSTASTISGLLDEIANPAEKPKPQEPPVKLTETPEEKERRLRKESRKGRSVWWKPEGQLVEIRYFEPDYTEDEGRATNMTRDVRNNRQEGKMLKHMRQKEEGGNGENDEDDDGNPTETEIRPWVAPQLTDNSSIDSDQRARNFVTRGGTREVESEQRRVMEDYENRELMAIYTTRSEIPDTPRSPPRDVVEPFVPPREVGLQVADSTRVEILRRWSEARQFGPIVATKAALQRLGMSSNSGPGPTSSRRGTEPNTTSTHLASGSRMMTQEERDAQVLALLQSDRAKNYVDPDPHDPANPKVIEPPASRDETVQKAFSNLQNIVDEMKLKQAASQSTVPSQAYAGYSHDLARNLLGTTQGQYSAPQPDHLAMYQAQGQAQPHMQQQQGYSQLAPQVSDQYAAILQQVQALQNPQAAQNPAPPQPAPTQPDNGLASLLATLSHSTQPVQAATQDPNLAAWQNWAQSQAQAYGAGAPVQAQVQGQGYPSYSQPYDAASRDESAYSSHKQDYQSQGQYNRDSSERGKRNEFHRATKEHKGINRALIGTKPCTFWAKGQCAKGDNCTFRHDPNDLKKA</sequence>
<feature type="compositionally biased region" description="Low complexity" evidence="6">
    <location>
        <begin position="152"/>
        <end position="177"/>
    </location>
</feature>
<proteinExistence type="predicted"/>
<feature type="compositionally biased region" description="Low complexity" evidence="6">
    <location>
        <begin position="331"/>
        <end position="352"/>
    </location>
</feature>
<accession>A0A1S7UIV7</accession>
<dbReference type="PANTHER" id="PTHR46557:SF1">
    <property type="entry name" value="SERINE_THREONINE-PROTEIN PHOSPHATASE 1 REGULATORY SUBUNIT 10"/>
    <property type="match status" value="1"/>
</dbReference>
<feature type="region of interest" description="Disordered" evidence="6">
    <location>
        <begin position="1120"/>
        <end position="1156"/>
    </location>
</feature>
<evidence type="ECO:0000256" key="3">
    <source>
        <dbReference type="ARBA" id="ARBA00022833"/>
    </source>
</evidence>
<feature type="compositionally biased region" description="Basic and acidic residues" evidence="6">
    <location>
        <begin position="813"/>
        <end position="822"/>
    </location>
</feature>
<evidence type="ECO:0000313" key="8">
    <source>
        <dbReference type="EMBL" id="GAP83188.1"/>
    </source>
</evidence>
<feature type="coiled-coil region" evidence="5">
    <location>
        <begin position="458"/>
        <end position="485"/>
    </location>
</feature>
<feature type="region of interest" description="Disordered" evidence="6">
    <location>
        <begin position="145"/>
        <end position="183"/>
    </location>
</feature>
<evidence type="ECO:0000259" key="7">
    <source>
        <dbReference type="PROSITE" id="PS50103"/>
    </source>
</evidence>
<feature type="region of interest" description="Disordered" evidence="6">
    <location>
        <begin position="1298"/>
        <end position="1320"/>
    </location>
</feature>
<feature type="compositionally biased region" description="Basic and acidic residues" evidence="6">
    <location>
        <begin position="920"/>
        <end position="929"/>
    </location>
</feature>
<name>A0A1S7UIV7_ROSNE</name>
<feature type="region of interest" description="Disordered" evidence="6">
    <location>
        <begin position="958"/>
        <end position="1045"/>
    </location>
</feature>
<feature type="region of interest" description="Disordered" evidence="6">
    <location>
        <begin position="224"/>
        <end position="263"/>
    </location>
</feature>
<feature type="compositionally biased region" description="Basic and acidic residues" evidence="6">
    <location>
        <begin position="1036"/>
        <end position="1045"/>
    </location>
</feature>
<feature type="region of interest" description="Disordered" evidence="6">
    <location>
        <begin position="828"/>
        <end position="941"/>
    </location>
</feature>
<dbReference type="GO" id="GO:0072357">
    <property type="term" value="C:PTW/PP1 phosphatase complex"/>
    <property type="evidence" value="ECO:0007669"/>
    <property type="project" value="TreeGrafter"/>
</dbReference>
<evidence type="ECO:0000256" key="5">
    <source>
        <dbReference type="SAM" id="Coils"/>
    </source>
</evidence>
<dbReference type="GO" id="GO:0000785">
    <property type="term" value="C:chromatin"/>
    <property type="evidence" value="ECO:0007669"/>
    <property type="project" value="TreeGrafter"/>
</dbReference>
<feature type="compositionally biased region" description="Polar residues" evidence="6">
    <location>
        <begin position="1123"/>
        <end position="1155"/>
    </location>
</feature>
<evidence type="ECO:0000256" key="4">
    <source>
        <dbReference type="PROSITE-ProRule" id="PRU00723"/>
    </source>
</evidence>
<keyword evidence="3 4" id="KW-0862">Zinc</keyword>
<feature type="compositionally biased region" description="Basic and acidic residues" evidence="6">
    <location>
        <begin position="1405"/>
        <end position="1422"/>
    </location>
</feature>
<dbReference type="OMA" id="DVPYQPW"/>
<feature type="region of interest" description="Disordered" evidence="6">
    <location>
        <begin position="1"/>
        <end position="78"/>
    </location>
</feature>
<keyword evidence="9" id="KW-1185">Reference proteome</keyword>
<dbReference type="InterPro" id="IPR041367">
    <property type="entry name" value="Znf-CCCH_4"/>
</dbReference>
<dbReference type="GO" id="GO:0008157">
    <property type="term" value="F:protein phosphatase 1 binding"/>
    <property type="evidence" value="ECO:0007669"/>
    <property type="project" value="TreeGrafter"/>
</dbReference>
<dbReference type="OrthoDB" id="4347at2759"/>
<feature type="region of interest" description="Disordered" evidence="6">
    <location>
        <begin position="1369"/>
        <end position="1422"/>
    </location>
</feature>
<dbReference type="InterPro" id="IPR000571">
    <property type="entry name" value="Znf_CCCH"/>
</dbReference>
<feature type="compositionally biased region" description="Polar residues" evidence="6">
    <location>
        <begin position="886"/>
        <end position="896"/>
    </location>
</feature>
<dbReference type="GO" id="GO:0008270">
    <property type="term" value="F:zinc ion binding"/>
    <property type="evidence" value="ECO:0007669"/>
    <property type="project" value="UniProtKB-KW"/>
</dbReference>
<feature type="region of interest" description="Disordered" evidence="6">
    <location>
        <begin position="90"/>
        <end position="124"/>
    </location>
</feature>
<dbReference type="SMART" id="SM00356">
    <property type="entry name" value="ZnF_C3H1"/>
    <property type="match status" value="1"/>
</dbReference>
<feature type="region of interest" description="Disordered" evidence="6">
    <location>
        <begin position="288"/>
        <end position="352"/>
    </location>
</feature>
<dbReference type="Pfam" id="PF18044">
    <property type="entry name" value="zf-CCCH_4"/>
    <property type="match status" value="1"/>
</dbReference>
<dbReference type="STRING" id="77044.A0A1S7UIV7"/>
<dbReference type="SUPFAM" id="SSF90229">
    <property type="entry name" value="CCCH zinc finger"/>
    <property type="match status" value="1"/>
</dbReference>
<feature type="zinc finger region" description="C3H1-type" evidence="4">
    <location>
        <begin position="1429"/>
        <end position="1456"/>
    </location>
</feature>
<dbReference type="Proteomes" id="UP000054516">
    <property type="component" value="Unassembled WGS sequence"/>
</dbReference>
<dbReference type="InterPro" id="IPR036855">
    <property type="entry name" value="Znf_CCCH_sf"/>
</dbReference>
<evidence type="ECO:0000256" key="6">
    <source>
        <dbReference type="SAM" id="MobiDB-lite"/>
    </source>
</evidence>
<feature type="region of interest" description="Disordered" evidence="6">
    <location>
        <begin position="803"/>
        <end position="822"/>
    </location>
</feature>
<feature type="compositionally biased region" description="Pro residues" evidence="6">
    <location>
        <begin position="320"/>
        <end position="330"/>
    </location>
</feature>
<feature type="compositionally biased region" description="Polar residues" evidence="6">
    <location>
        <begin position="226"/>
        <end position="254"/>
    </location>
</feature>
<protein>
    <submittedName>
        <fullName evidence="8">Putative c-x8-c-x5-c-x3-h type zinc finger protein</fullName>
    </submittedName>
</protein>
<reference evidence="8" key="1">
    <citation type="submission" date="2016-03" db="EMBL/GenBank/DDBJ databases">
        <title>Draft genome sequence of Rosellinia necatrix.</title>
        <authorList>
            <person name="Kanematsu S."/>
        </authorList>
    </citation>
    <scope>NUCLEOTIDE SEQUENCE [LARGE SCALE GENOMIC DNA]</scope>
    <source>
        <strain evidence="8">W97</strain>
    </source>
</reference>
<feature type="compositionally biased region" description="Basic and acidic residues" evidence="6">
    <location>
        <begin position="1382"/>
        <end position="1395"/>
    </location>
</feature>
<evidence type="ECO:0000313" key="9">
    <source>
        <dbReference type="Proteomes" id="UP000054516"/>
    </source>
</evidence>
<feature type="compositionally biased region" description="Polar residues" evidence="6">
    <location>
        <begin position="112"/>
        <end position="124"/>
    </location>
</feature>
<keyword evidence="5" id="KW-0175">Coiled coil</keyword>
<evidence type="ECO:0000256" key="1">
    <source>
        <dbReference type="ARBA" id="ARBA00022723"/>
    </source>
</evidence>
<feature type="compositionally biased region" description="Basic and acidic residues" evidence="6">
    <location>
        <begin position="969"/>
        <end position="990"/>
    </location>
</feature>
<feature type="region of interest" description="Disordered" evidence="6">
    <location>
        <begin position="725"/>
        <end position="752"/>
    </location>
</feature>
<dbReference type="PANTHER" id="PTHR46557">
    <property type="entry name" value="SERINE/THREONINE-PROTEIN PHOSPHATASE 1 REGULATORY SUBUNIT 10-RELATED"/>
    <property type="match status" value="1"/>
</dbReference>
<feature type="compositionally biased region" description="Polar residues" evidence="6">
    <location>
        <begin position="846"/>
        <end position="879"/>
    </location>
</feature>
<keyword evidence="2 4" id="KW-0863">Zinc-finger</keyword>
<feature type="domain" description="C3H1-type" evidence="7">
    <location>
        <begin position="1429"/>
        <end position="1456"/>
    </location>
</feature>
<organism evidence="8">
    <name type="scientific">Rosellinia necatrix</name>
    <name type="common">White root-rot fungus</name>
    <dbReference type="NCBI Taxonomy" id="77044"/>
    <lineage>
        <taxon>Eukaryota</taxon>
        <taxon>Fungi</taxon>
        <taxon>Dikarya</taxon>
        <taxon>Ascomycota</taxon>
        <taxon>Pezizomycotina</taxon>
        <taxon>Sordariomycetes</taxon>
        <taxon>Xylariomycetidae</taxon>
        <taxon>Xylariales</taxon>
        <taxon>Xylariaceae</taxon>
        <taxon>Rosellinia</taxon>
    </lineage>
</organism>
<gene>
    <name evidence="8" type="ORF">SAMD00023353_0401990</name>
</gene>
<dbReference type="PROSITE" id="PS50103">
    <property type="entry name" value="ZF_C3H1"/>
    <property type="match status" value="1"/>
</dbReference>